<feature type="region of interest" description="Disordered" evidence="1">
    <location>
        <begin position="118"/>
        <end position="184"/>
    </location>
</feature>
<feature type="region of interest" description="Disordered" evidence="1">
    <location>
        <begin position="200"/>
        <end position="220"/>
    </location>
</feature>
<reference evidence="2" key="2">
    <citation type="submission" date="2004-02" db="EMBL/GenBank/DDBJ databases">
        <authorList>
            <consortium name="Genoscope"/>
            <consortium name="Whitehead Institute Centre for Genome Research"/>
        </authorList>
    </citation>
    <scope>NUCLEOTIDE SEQUENCE</scope>
</reference>
<feature type="compositionally biased region" description="Low complexity" evidence="1">
    <location>
        <begin position="34"/>
        <end position="47"/>
    </location>
</feature>
<sequence>MAVTAVPGPDALPAPPAGSGVASTPGSAHSGLFQPVEEPTEEPAVVPAEEEQEPLSGPVLDQDQGQDRGSGFSSVKADFLGTTAPPPLRYLTTPTSTRASQGRELVVFFSLRVTQPAVLPGPVQPDLSGVPDPGEHLPGPAAAVPAGQPDGLQEPGDPELPAGQRGGQQPAEVRQGGALQRDGGRALRAGGVLLQRLQEAAHSDRHALAGHRASRSGRRL</sequence>
<evidence type="ECO:0000256" key="1">
    <source>
        <dbReference type="SAM" id="MobiDB-lite"/>
    </source>
</evidence>
<dbReference type="EMBL" id="CAAE01007218">
    <property type="protein sequence ID" value="CAF89925.1"/>
    <property type="molecule type" value="Genomic_DNA"/>
</dbReference>
<gene>
    <name evidence="2" type="ORF">GSTENG00003966001</name>
</gene>
<feature type="compositionally biased region" description="Basic residues" evidence="1">
    <location>
        <begin position="208"/>
        <end position="220"/>
    </location>
</feature>
<feature type="region of interest" description="Disordered" evidence="1">
    <location>
        <begin position="1"/>
        <end position="97"/>
    </location>
</feature>
<comment type="caution">
    <text evidence="2">The sequence shown here is derived from an EMBL/GenBank/DDBJ whole genome shotgun (WGS) entry which is preliminary data.</text>
</comment>
<proteinExistence type="predicted"/>
<protein>
    <submittedName>
        <fullName evidence="2">(spotted green pufferfish) hypothetical protein</fullName>
    </submittedName>
</protein>
<accession>Q4TB07</accession>
<organism evidence="2">
    <name type="scientific">Tetraodon nigroviridis</name>
    <name type="common">Spotted green pufferfish</name>
    <name type="synonym">Chelonodon nigroviridis</name>
    <dbReference type="NCBI Taxonomy" id="99883"/>
    <lineage>
        <taxon>Eukaryota</taxon>
        <taxon>Metazoa</taxon>
        <taxon>Chordata</taxon>
        <taxon>Craniata</taxon>
        <taxon>Vertebrata</taxon>
        <taxon>Euteleostomi</taxon>
        <taxon>Actinopterygii</taxon>
        <taxon>Neopterygii</taxon>
        <taxon>Teleostei</taxon>
        <taxon>Neoteleostei</taxon>
        <taxon>Acanthomorphata</taxon>
        <taxon>Eupercaria</taxon>
        <taxon>Tetraodontiformes</taxon>
        <taxon>Tetradontoidea</taxon>
        <taxon>Tetraodontidae</taxon>
        <taxon>Tetraodon</taxon>
    </lineage>
</organism>
<feature type="compositionally biased region" description="Low complexity" evidence="1">
    <location>
        <begin position="174"/>
        <end position="184"/>
    </location>
</feature>
<dbReference type="AlphaFoldDB" id="Q4TB07"/>
<reference evidence="2" key="1">
    <citation type="journal article" date="2004" name="Nature">
        <title>Genome duplication in the teleost fish Tetraodon nigroviridis reveals the early vertebrate proto-karyotype.</title>
        <authorList>
            <person name="Jaillon O."/>
            <person name="Aury J.-M."/>
            <person name="Brunet F."/>
            <person name="Petit J.-L."/>
            <person name="Stange-Thomann N."/>
            <person name="Mauceli E."/>
            <person name="Bouneau L."/>
            <person name="Fischer C."/>
            <person name="Ozouf-Costaz C."/>
            <person name="Bernot A."/>
            <person name="Nicaud S."/>
            <person name="Jaffe D."/>
            <person name="Fisher S."/>
            <person name="Lutfalla G."/>
            <person name="Dossat C."/>
            <person name="Segurens B."/>
            <person name="Dasilva C."/>
            <person name="Salanoubat M."/>
            <person name="Levy M."/>
            <person name="Boudet N."/>
            <person name="Castellano S."/>
            <person name="Anthouard V."/>
            <person name="Jubin C."/>
            <person name="Castelli V."/>
            <person name="Katinka M."/>
            <person name="Vacherie B."/>
            <person name="Biemont C."/>
            <person name="Skalli Z."/>
            <person name="Cattolico L."/>
            <person name="Poulain J."/>
            <person name="De Berardinis V."/>
            <person name="Cruaud C."/>
            <person name="Duprat S."/>
            <person name="Brottier P."/>
            <person name="Coutanceau J.-P."/>
            <person name="Gouzy J."/>
            <person name="Parra G."/>
            <person name="Lardier G."/>
            <person name="Chapple C."/>
            <person name="McKernan K.J."/>
            <person name="McEwan P."/>
            <person name="Bosak S."/>
            <person name="Kellis M."/>
            <person name="Volff J.-N."/>
            <person name="Guigo R."/>
            <person name="Zody M.C."/>
            <person name="Mesirov J."/>
            <person name="Lindblad-Toh K."/>
            <person name="Birren B."/>
            <person name="Nusbaum C."/>
            <person name="Kahn D."/>
            <person name="Robinson-Rechavi M."/>
            <person name="Laudet V."/>
            <person name="Schachter V."/>
            <person name="Quetier F."/>
            <person name="Saurin W."/>
            <person name="Scarpelli C."/>
            <person name="Wincker P."/>
            <person name="Lander E.S."/>
            <person name="Weissenbach J."/>
            <person name="Roest Crollius H."/>
        </authorList>
    </citation>
    <scope>NUCLEOTIDE SEQUENCE [LARGE SCALE GENOMIC DNA]</scope>
</reference>
<dbReference type="KEGG" id="tng:GSTEN00003966G001"/>
<name>Q4TB07_TETNG</name>
<feature type="compositionally biased region" description="Low complexity" evidence="1">
    <location>
        <begin position="138"/>
        <end position="151"/>
    </location>
</feature>
<evidence type="ECO:0000313" key="2">
    <source>
        <dbReference type="EMBL" id="CAF89925.1"/>
    </source>
</evidence>